<accession>B7Q6C6</accession>
<dbReference type="PaxDb" id="6945-B7Q6C6"/>
<gene>
    <name evidence="2" type="ORF">IscW_ISCW010928</name>
</gene>
<dbReference type="AlphaFoldDB" id="B7Q6C6"/>
<dbReference type="EnsemblMetazoa" id="ISCW010928-RA">
    <property type="protein sequence ID" value="ISCW010928-PA"/>
    <property type="gene ID" value="ISCW010928"/>
</dbReference>
<name>B7Q6C6_IXOSC</name>
<evidence type="ECO:0000313" key="4">
    <source>
        <dbReference type="Proteomes" id="UP000001555"/>
    </source>
</evidence>
<dbReference type="HOGENOM" id="CLU_2801312_0_0_1"/>
<dbReference type="InParanoid" id="B7Q6C6"/>
<protein>
    <submittedName>
        <fullName evidence="2 3">Uncharacterized protein</fullName>
    </submittedName>
</protein>
<organism>
    <name type="scientific">Ixodes scapularis</name>
    <name type="common">Black-legged tick</name>
    <name type="synonym">Deer tick</name>
    <dbReference type="NCBI Taxonomy" id="6945"/>
    <lineage>
        <taxon>Eukaryota</taxon>
        <taxon>Metazoa</taxon>
        <taxon>Ecdysozoa</taxon>
        <taxon>Arthropoda</taxon>
        <taxon>Chelicerata</taxon>
        <taxon>Arachnida</taxon>
        <taxon>Acari</taxon>
        <taxon>Parasitiformes</taxon>
        <taxon>Ixodida</taxon>
        <taxon>Ixodoidea</taxon>
        <taxon>Ixodidae</taxon>
        <taxon>Ixodinae</taxon>
        <taxon>Ixodes</taxon>
    </lineage>
</organism>
<dbReference type="EMBL" id="ABJB010489860">
    <property type="status" value="NOT_ANNOTATED_CDS"/>
    <property type="molecule type" value="Genomic_DNA"/>
</dbReference>
<dbReference type="VEuPathDB" id="VectorBase:ISCI010928"/>
<feature type="region of interest" description="Disordered" evidence="1">
    <location>
        <begin position="1"/>
        <end position="68"/>
    </location>
</feature>
<dbReference type="Proteomes" id="UP000001555">
    <property type="component" value="Unassembled WGS sequence"/>
</dbReference>
<dbReference type="EMBL" id="DS866627">
    <property type="protein sequence ID" value="EEC14398.1"/>
    <property type="molecule type" value="Genomic_DNA"/>
</dbReference>
<feature type="compositionally biased region" description="Basic and acidic residues" evidence="1">
    <location>
        <begin position="19"/>
        <end position="37"/>
    </location>
</feature>
<feature type="non-terminal residue" evidence="2">
    <location>
        <position position="68"/>
    </location>
</feature>
<reference evidence="3" key="2">
    <citation type="submission" date="2020-05" db="UniProtKB">
        <authorList>
            <consortium name="EnsemblMetazoa"/>
        </authorList>
    </citation>
    <scope>IDENTIFICATION</scope>
    <source>
        <strain evidence="3">wikel</strain>
    </source>
</reference>
<evidence type="ECO:0000313" key="2">
    <source>
        <dbReference type="EMBL" id="EEC14398.1"/>
    </source>
</evidence>
<feature type="non-terminal residue" evidence="2">
    <location>
        <position position="1"/>
    </location>
</feature>
<evidence type="ECO:0000256" key="1">
    <source>
        <dbReference type="SAM" id="MobiDB-lite"/>
    </source>
</evidence>
<dbReference type="VEuPathDB" id="VectorBase:ISCW010928"/>
<proteinExistence type="predicted"/>
<reference evidence="2 4" key="1">
    <citation type="submission" date="2008-03" db="EMBL/GenBank/DDBJ databases">
        <title>Annotation of Ixodes scapularis.</title>
        <authorList>
            <consortium name="Ixodes scapularis Genome Project Consortium"/>
            <person name="Caler E."/>
            <person name="Hannick L.I."/>
            <person name="Bidwell S."/>
            <person name="Joardar V."/>
            <person name="Thiagarajan M."/>
            <person name="Amedeo P."/>
            <person name="Galinsky K.J."/>
            <person name="Schobel S."/>
            <person name="Inman J."/>
            <person name="Hostetler J."/>
            <person name="Miller J."/>
            <person name="Hammond M."/>
            <person name="Megy K."/>
            <person name="Lawson D."/>
            <person name="Kodira C."/>
            <person name="Sutton G."/>
            <person name="Meyer J."/>
            <person name="Hill C.A."/>
            <person name="Birren B."/>
            <person name="Nene V."/>
            <person name="Collins F."/>
            <person name="Alarcon-Chaidez F."/>
            <person name="Wikel S."/>
            <person name="Strausberg R."/>
        </authorList>
    </citation>
    <scope>NUCLEOTIDE SEQUENCE [LARGE SCALE GENOMIC DNA]</scope>
    <source>
        <strain evidence="4">Wikel</strain>
        <strain evidence="2">Wikel colony</strain>
    </source>
</reference>
<feature type="compositionally biased region" description="Basic residues" evidence="1">
    <location>
        <begin position="38"/>
        <end position="58"/>
    </location>
</feature>
<keyword evidence="4" id="KW-1185">Reference proteome</keyword>
<evidence type="ECO:0000313" key="3">
    <source>
        <dbReference type="EnsemblMetazoa" id="ISCW010928-PA"/>
    </source>
</evidence>
<sequence length="68" mass="8169">YEDTRGAPFRRLLSQSKPLRREEKDNRPIEAAKEGKWPRARSKAREKRQRERARKQHGRQLPVSMEKS</sequence>